<proteinExistence type="predicted"/>
<protein>
    <submittedName>
        <fullName evidence="2">Uncharacterized protein</fullName>
    </submittedName>
</protein>
<reference evidence="2" key="1">
    <citation type="journal article" date="2020" name="Front. Microbiol.">
        <title>Gene regulatory networks of Penicillium echinulatum 2HH and Penicillium oxalicum 114-2 inferred by a computational biology approach.</title>
        <authorList>
            <person name="Lenz A.R."/>
            <person name="Galan-Vasquez E."/>
            <person name="Balbinot E."/>
            <person name="De Abreu F.P."/>
            <person name="De Oliveira N.S."/>
            <person name="Da Rosa L.O."/>
            <person name="De Avila E Silva S."/>
            <person name="Camassola M."/>
            <person name="Dillon A.J.P."/>
            <person name="Perez-Rueda E."/>
        </authorList>
    </citation>
    <scope>NUCLEOTIDE SEQUENCE</scope>
    <source>
        <strain evidence="2">S1M29</strain>
    </source>
</reference>
<keyword evidence="3" id="KW-1185">Reference proteome</keyword>
<accession>A0A8J8W089</accession>
<evidence type="ECO:0000313" key="2">
    <source>
        <dbReference type="EMBL" id="KAF7714897.1"/>
    </source>
</evidence>
<evidence type="ECO:0000256" key="1">
    <source>
        <dbReference type="SAM" id="MobiDB-lite"/>
    </source>
</evidence>
<dbReference type="Proteomes" id="UP000631181">
    <property type="component" value="Unassembled WGS sequence"/>
</dbReference>
<comment type="caution">
    <text evidence="2">The sequence shown here is derived from an EMBL/GenBank/DDBJ whole genome shotgun (WGS) entry which is preliminary data.</text>
</comment>
<evidence type="ECO:0000313" key="3">
    <source>
        <dbReference type="Proteomes" id="UP000631181"/>
    </source>
</evidence>
<feature type="region of interest" description="Disordered" evidence="1">
    <location>
        <begin position="174"/>
        <end position="214"/>
    </location>
</feature>
<organism evidence="2 3">
    <name type="scientific">Penicillium ucsense</name>
    <dbReference type="NCBI Taxonomy" id="2839758"/>
    <lineage>
        <taxon>Eukaryota</taxon>
        <taxon>Fungi</taxon>
        <taxon>Dikarya</taxon>
        <taxon>Ascomycota</taxon>
        <taxon>Pezizomycotina</taxon>
        <taxon>Eurotiomycetes</taxon>
        <taxon>Eurotiomycetidae</taxon>
        <taxon>Eurotiales</taxon>
        <taxon>Aspergillaceae</taxon>
        <taxon>Penicillium</taxon>
    </lineage>
</organism>
<sequence>MEPRYAHAKDLSYGQGDLAKKSKFLRIHHLIPTIGTDFESSNLRAEQTAPSPETTELSAFIHSASKAFPVLPRLLGFQKGKQGDNDVVPRGFLTFVVWNKVMGNSLSADHFSSLSLQPRDAIRRKFRRVFGDDTAIMRDLATYSKLNQVNLRRSHRSDEDLRIQDLRAALSTLAPRGQTRIPSSSDWQKPIRGQTGSFMRMTESIEQPSDRAGS</sequence>
<gene>
    <name evidence="2" type="ORF">PECM_007713</name>
</gene>
<dbReference type="OrthoDB" id="5401170at2759"/>
<dbReference type="AlphaFoldDB" id="A0A8J8W089"/>
<name>A0A8J8W089_9EURO</name>
<dbReference type="EMBL" id="WIWV01000072">
    <property type="protein sequence ID" value="KAF7714897.1"/>
    <property type="molecule type" value="Genomic_DNA"/>
</dbReference>